<dbReference type="InterPro" id="IPR042099">
    <property type="entry name" value="ANL_N_sf"/>
</dbReference>
<dbReference type="InterPro" id="IPR000873">
    <property type="entry name" value="AMP-dep_synth/lig_dom"/>
</dbReference>
<proteinExistence type="predicted"/>
<comment type="caution">
    <text evidence="2">The sequence shown here is derived from an EMBL/GenBank/DDBJ whole genome shotgun (WGS) entry which is preliminary data.</text>
</comment>
<dbReference type="Gene3D" id="3.40.50.12780">
    <property type="entry name" value="N-terminal domain of ligase-like"/>
    <property type="match status" value="1"/>
</dbReference>
<accession>X0VXF4</accession>
<name>X0VXF4_9ZZZZ</name>
<dbReference type="PANTHER" id="PTHR43272:SF52">
    <property type="entry name" value="AMP-DEPENDENT SYNTHETASE_LIGASE DOMAIN-CONTAINING PROTEIN"/>
    <property type="match status" value="1"/>
</dbReference>
<dbReference type="AlphaFoldDB" id="X0VXF4"/>
<dbReference type="SUPFAM" id="SSF56801">
    <property type="entry name" value="Acetyl-CoA synthetase-like"/>
    <property type="match status" value="1"/>
</dbReference>
<sequence length="126" mass="14146">MRLFVSGGAKLDENVERDLFKFGFTISEGYGLTETSPVLAFNPLKKPKIGSVGLPVPDVKLDLINKNEKGIGEVIARGPNIMKGYYKRDDLTKEAIRDDWFYTGDLGYFDEDGYLYLTGRSKEVIV</sequence>
<organism evidence="2">
    <name type="scientific">marine sediment metagenome</name>
    <dbReference type="NCBI Taxonomy" id="412755"/>
    <lineage>
        <taxon>unclassified sequences</taxon>
        <taxon>metagenomes</taxon>
        <taxon>ecological metagenomes</taxon>
    </lineage>
</organism>
<dbReference type="Pfam" id="PF00501">
    <property type="entry name" value="AMP-binding"/>
    <property type="match status" value="1"/>
</dbReference>
<dbReference type="GO" id="GO:0004467">
    <property type="term" value="F:long-chain fatty acid-CoA ligase activity"/>
    <property type="evidence" value="ECO:0007669"/>
    <property type="project" value="TreeGrafter"/>
</dbReference>
<evidence type="ECO:0000259" key="1">
    <source>
        <dbReference type="Pfam" id="PF00501"/>
    </source>
</evidence>
<evidence type="ECO:0000313" key="2">
    <source>
        <dbReference type="EMBL" id="GAG17113.1"/>
    </source>
</evidence>
<gene>
    <name evidence="2" type="ORF">S01H1_58127</name>
</gene>
<feature type="domain" description="AMP-dependent synthetase/ligase" evidence="1">
    <location>
        <begin position="2"/>
        <end position="86"/>
    </location>
</feature>
<dbReference type="EMBL" id="BARS01037951">
    <property type="protein sequence ID" value="GAG17113.1"/>
    <property type="molecule type" value="Genomic_DNA"/>
</dbReference>
<dbReference type="GO" id="GO:0016020">
    <property type="term" value="C:membrane"/>
    <property type="evidence" value="ECO:0007669"/>
    <property type="project" value="TreeGrafter"/>
</dbReference>
<protein>
    <recommendedName>
        <fullName evidence="1">AMP-dependent synthetase/ligase domain-containing protein</fullName>
    </recommendedName>
</protein>
<reference evidence="2" key="1">
    <citation type="journal article" date="2014" name="Front. Microbiol.">
        <title>High frequency of phylogenetically diverse reductive dehalogenase-homologous genes in deep subseafloor sedimentary metagenomes.</title>
        <authorList>
            <person name="Kawai M."/>
            <person name="Futagami T."/>
            <person name="Toyoda A."/>
            <person name="Takaki Y."/>
            <person name="Nishi S."/>
            <person name="Hori S."/>
            <person name="Arai W."/>
            <person name="Tsubouchi T."/>
            <person name="Morono Y."/>
            <person name="Uchiyama I."/>
            <person name="Ito T."/>
            <person name="Fujiyama A."/>
            <person name="Inagaki F."/>
            <person name="Takami H."/>
        </authorList>
    </citation>
    <scope>NUCLEOTIDE SEQUENCE</scope>
    <source>
        <strain evidence="2">Expedition CK06-06</strain>
    </source>
</reference>
<dbReference type="PANTHER" id="PTHR43272">
    <property type="entry name" value="LONG-CHAIN-FATTY-ACID--COA LIGASE"/>
    <property type="match status" value="1"/>
</dbReference>